<organism evidence="2 3">
    <name type="scientific">Gemmatirosa kalamazoonensis</name>
    <dbReference type="NCBI Taxonomy" id="861299"/>
    <lineage>
        <taxon>Bacteria</taxon>
        <taxon>Pseudomonadati</taxon>
        <taxon>Gemmatimonadota</taxon>
        <taxon>Gemmatimonadia</taxon>
        <taxon>Gemmatimonadales</taxon>
        <taxon>Gemmatimonadaceae</taxon>
        <taxon>Gemmatirosa</taxon>
    </lineage>
</organism>
<protein>
    <submittedName>
        <fullName evidence="2">Ig domain protein group 2 domain protein</fullName>
    </submittedName>
</protein>
<sequence length="289" mass="28755">MPMRPPLLAAALAAIACRDGTTADAGALRVDPAAVTCVAGDRVELRATEAGRPTAATFTVEGDPAWLASVRRDRGAATLVCEAAGRGGIAVERGTTRVVVPVVVDPPPDGTLRVTLAPETLTLVNGTSAPVHALVSSARTGVSTDARFTTSDTAVATVDSLLGLVTATGPGTTTIVAAARADRRVRATARVTVTRASALAVALTTSPGSVAVLIGDSARVSATVQLADTAPPGTSRAVRYSSENTAVAEVSPSGVVRGIAAGGTTIVATAVVAPGLKSRIPVTVFVPAP</sequence>
<dbReference type="SUPFAM" id="SSF49373">
    <property type="entry name" value="Invasin/intimin cell-adhesion fragments"/>
    <property type="match status" value="2"/>
</dbReference>
<name>W0RI90_9BACT</name>
<dbReference type="STRING" id="861299.J421_1586"/>
<proteinExistence type="predicted"/>
<dbReference type="KEGG" id="gba:J421_1586"/>
<accession>W0RI90</accession>
<dbReference type="InterPro" id="IPR003343">
    <property type="entry name" value="Big_2"/>
</dbReference>
<reference evidence="2 3" key="1">
    <citation type="journal article" date="2014" name="Genome Announc.">
        <title>Genome Sequence and Methylome of Soil Bacterium Gemmatirosa kalamazoonensis KBS708T, a Member of the Rarely Cultivated Gemmatimonadetes Phylum.</title>
        <authorList>
            <person name="Debruyn J.M."/>
            <person name="Radosevich M."/>
            <person name="Wommack K.E."/>
            <person name="Polson S.W."/>
            <person name="Hauser L.J."/>
            <person name="Fawaz M.N."/>
            <person name="Korlach J."/>
            <person name="Tsai Y.C."/>
        </authorList>
    </citation>
    <scope>NUCLEOTIDE SEQUENCE [LARGE SCALE GENOMIC DNA]</scope>
    <source>
        <strain evidence="2 3">KBS708</strain>
    </source>
</reference>
<feature type="domain" description="BIG2" evidence="1">
    <location>
        <begin position="108"/>
        <end position="188"/>
    </location>
</feature>
<dbReference type="AlphaFoldDB" id="W0RI90"/>
<dbReference type="InParanoid" id="W0RI90"/>
<dbReference type="PROSITE" id="PS51257">
    <property type="entry name" value="PROKAR_LIPOPROTEIN"/>
    <property type="match status" value="1"/>
</dbReference>
<dbReference type="Pfam" id="PF02368">
    <property type="entry name" value="Big_2"/>
    <property type="match status" value="2"/>
</dbReference>
<evidence type="ECO:0000313" key="2">
    <source>
        <dbReference type="EMBL" id="AHG89123.1"/>
    </source>
</evidence>
<dbReference type="Gene3D" id="2.60.40.1080">
    <property type="match status" value="2"/>
</dbReference>
<dbReference type="SMART" id="SM00635">
    <property type="entry name" value="BID_2"/>
    <property type="match status" value="2"/>
</dbReference>
<keyword evidence="3" id="KW-1185">Reference proteome</keyword>
<dbReference type="HOGENOM" id="CLU_962273_0_0_0"/>
<feature type="domain" description="BIG2" evidence="1">
    <location>
        <begin position="199"/>
        <end position="280"/>
    </location>
</feature>
<dbReference type="EMBL" id="CP007128">
    <property type="protein sequence ID" value="AHG89123.1"/>
    <property type="molecule type" value="Genomic_DNA"/>
</dbReference>
<dbReference type="InterPro" id="IPR008964">
    <property type="entry name" value="Invasin/intimin_cell_adhesion"/>
</dbReference>
<evidence type="ECO:0000259" key="1">
    <source>
        <dbReference type="SMART" id="SM00635"/>
    </source>
</evidence>
<evidence type="ECO:0000313" key="3">
    <source>
        <dbReference type="Proteomes" id="UP000019151"/>
    </source>
</evidence>
<gene>
    <name evidence="2" type="ORF">J421_1586</name>
</gene>
<dbReference type="Proteomes" id="UP000019151">
    <property type="component" value="Chromosome"/>
</dbReference>